<proteinExistence type="inferred from homology"/>
<sequence length="719" mass="80542">MASGLTLALFSTKGGVGKTTIALNLAHALKDKGEGPIALVDFNISKGGDIFALIDVSEKGVRSIHDDVFPNITSFGPDMIRNFFHSHNGIDIIPFVTDSRTAKRIFFNIEKSYQIEVWQKLNNTLSALAQYYSHIIVDCSCMFTSFALPVLDNSDYILLVLEPDILSIDQSKWFLEEMKHLNFPISKVKLLVNKLESRQPDSLTEVTKLLGKDVFAVLERDDKLVRKALHETIPFMTRFSMSKLRSDMEQLAGKLQKLPPTLISDDLAELMFNASDGEITEDRSASDEQITEFKRRVHQILVDSIDMKQNISDRELRELVDSEINRIFSIEEVPVHSRDSRDELKREIIDEILGLGPLEDLLADSTVDEIMVNRPDQIYIEEKGKLRLSDKKFLNEEQIMAVIERILMPIGKSINELNPFVDGRLRDGSRINAIIRPLAIDSPMITIRKFSKSFLTMEQLIANCNAISRDMATFMKILVKMRKNIIISGGTGTGKTTFLNILSGFIDEHERIITIEDSAELKLQQAHIGRLETRTANVEGKGIVAIRDLVRNALRMRPDRIIVGECRGEEALDMLQAMNTGHDGSISTVHANSPQDALSRLETMVLMAGMELPARAIREQITSAIDIIVQVARLGDGSRKIVRITEVAGIDNLVIGTNDIFTYRQTGVDSSGKIEGNFIPTGYVPEFVKTLAVHGFNLNESMFTPPEMHKKDAGKSQTS</sequence>
<dbReference type="InterPro" id="IPR027417">
    <property type="entry name" value="P-loop_NTPase"/>
</dbReference>
<dbReference type="Pfam" id="PF13614">
    <property type="entry name" value="AAA_31"/>
    <property type="match status" value="1"/>
</dbReference>
<gene>
    <name evidence="4" type="ORF">CVV64_08835</name>
</gene>
<protein>
    <recommendedName>
        <fullName evidence="6">Pilus assembly protein TadA</fullName>
    </recommendedName>
</protein>
<evidence type="ECO:0000313" key="4">
    <source>
        <dbReference type="EMBL" id="PKK90461.1"/>
    </source>
</evidence>
<comment type="similarity">
    <text evidence="1">Belongs to the GSP E family.</text>
</comment>
<feature type="domain" description="Bacterial type II secretion system protein E" evidence="2">
    <location>
        <begin position="354"/>
        <end position="638"/>
    </location>
</feature>
<dbReference type="PANTHER" id="PTHR30486:SF15">
    <property type="entry name" value="TYPE II_IV SECRETION SYSTEM ATPASE"/>
    <property type="match status" value="1"/>
</dbReference>
<dbReference type="Proteomes" id="UP000233256">
    <property type="component" value="Unassembled WGS sequence"/>
</dbReference>
<dbReference type="Pfam" id="PF00437">
    <property type="entry name" value="T2SSE"/>
    <property type="match status" value="1"/>
</dbReference>
<evidence type="ECO:0000313" key="5">
    <source>
        <dbReference type="Proteomes" id="UP000233256"/>
    </source>
</evidence>
<evidence type="ECO:0000256" key="1">
    <source>
        <dbReference type="ARBA" id="ARBA00006611"/>
    </source>
</evidence>
<accession>A0A2N1PQ46</accession>
<name>A0A2N1PQ46_9BACT</name>
<dbReference type="InterPro" id="IPR025669">
    <property type="entry name" value="AAA_dom"/>
</dbReference>
<organism evidence="4 5">
    <name type="scientific">Candidatus Wallbacteria bacterium HGW-Wallbacteria-1</name>
    <dbReference type="NCBI Taxonomy" id="2013854"/>
    <lineage>
        <taxon>Bacteria</taxon>
        <taxon>Candidatus Walliibacteriota</taxon>
    </lineage>
</organism>
<dbReference type="SUPFAM" id="SSF52540">
    <property type="entry name" value="P-loop containing nucleoside triphosphate hydrolases"/>
    <property type="match status" value="2"/>
</dbReference>
<reference evidence="4 5" key="1">
    <citation type="journal article" date="2017" name="ISME J.">
        <title>Potential for microbial H2 and metal transformations associated with novel bacteria and archaea in deep terrestrial subsurface sediments.</title>
        <authorList>
            <person name="Hernsdorf A.W."/>
            <person name="Amano Y."/>
            <person name="Miyakawa K."/>
            <person name="Ise K."/>
            <person name="Suzuki Y."/>
            <person name="Anantharaman K."/>
            <person name="Probst A."/>
            <person name="Burstein D."/>
            <person name="Thomas B.C."/>
            <person name="Banfield J.F."/>
        </authorList>
    </citation>
    <scope>NUCLEOTIDE SEQUENCE [LARGE SCALE GENOMIC DNA]</scope>
    <source>
        <strain evidence="4">HGW-Wallbacteria-1</strain>
    </source>
</reference>
<evidence type="ECO:0008006" key="6">
    <source>
        <dbReference type="Google" id="ProtNLM"/>
    </source>
</evidence>
<dbReference type="InterPro" id="IPR050921">
    <property type="entry name" value="T4SS_GSP_E_ATPase"/>
</dbReference>
<feature type="domain" description="AAA" evidence="3">
    <location>
        <begin position="7"/>
        <end position="180"/>
    </location>
</feature>
<evidence type="ECO:0000259" key="3">
    <source>
        <dbReference type="Pfam" id="PF13614"/>
    </source>
</evidence>
<dbReference type="Gene3D" id="3.40.50.300">
    <property type="entry name" value="P-loop containing nucleotide triphosphate hydrolases"/>
    <property type="match status" value="2"/>
</dbReference>
<dbReference type="Gene3D" id="3.30.450.370">
    <property type="match status" value="1"/>
</dbReference>
<comment type="caution">
    <text evidence="4">The sequence shown here is derived from an EMBL/GenBank/DDBJ whole genome shotgun (WGS) entry which is preliminary data.</text>
</comment>
<dbReference type="AlphaFoldDB" id="A0A2N1PQ46"/>
<dbReference type="GO" id="GO:0016887">
    <property type="term" value="F:ATP hydrolysis activity"/>
    <property type="evidence" value="ECO:0007669"/>
    <property type="project" value="InterPro"/>
</dbReference>
<dbReference type="InterPro" id="IPR001482">
    <property type="entry name" value="T2SS/T4SS_dom"/>
</dbReference>
<dbReference type="CDD" id="cd01130">
    <property type="entry name" value="VirB11-like_ATPase"/>
    <property type="match status" value="1"/>
</dbReference>
<evidence type="ECO:0000259" key="2">
    <source>
        <dbReference type="Pfam" id="PF00437"/>
    </source>
</evidence>
<dbReference type="PANTHER" id="PTHR30486">
    <property type="entry name" value="TWITCHING MOTILITY PROTEIN PILT"/>
    <property type="match status" value="1"/>
</dbReference>
<dbReference type="EMBL" id="PGXC01000005">
    <property type="protein sequence ID" value="PKK90461.1"/>
    <property type="molecule type" value="Genomic_DNA"/>
</dbReference>